<evidence type="ECO:0000256" key="15">
    <source>
        <dbReference type="PIRSR" id="PIRSR000098-2"/>
    </source>
</evidence>
<evidence type="ECO:0000313" key="20">
    <source>
        <dbReference type="Proteomes" id="UP000092574"/>
    </source>
</evidence>
<dbReference type="Pfam" id="PF01842">
    <property type="entry name" value="ACT"/>
    <property type="match status" value="1"/>
</dbReference>
<dbReference type="EC" id="1.1.1.3" evidence="5 16"/>
<evidence type="ECO:0000256" key="2">
    <source>
        <dbReference type="ARBA" id="ARBA00005056"/>
    </source>
</evidence>
<dbReference type="SUPFAM" id="SSF55347">
    <property type="entry name" value="Glyceraldehyde-3-phosphate dehydrogenase-like, C-terminal domain"/>
    <property type="match status" value="1"/>
</dbReference>
<dbReference type="Proteomes" id="UP000092574">
    <property type="component" value="Chromosome"/>
</dbReference>
<feature type="domain" description="ACT" evidence="18">
    <location>
        <begin position="352"/>
        <end position="426"/>
    </location>
</feature>
<keyword evidence="10 16" id="KW-0560">Oxidoreductase</keyword>
<evidence type="ECO:0000256" key="10">
    <source>
        <dbReference type="ARBA" id="ARBA00023002"/>
    </source>
</evidence>
<comment type="catalytic activity">
    <reaction evidence="13">
        <text>L-homoserine + NADP(+) = L-aspartate 4-semialdehyde + NADPH + H(+)</text>
        <dbReference type="Rhea" id="RHEA:15761"/>
        <dbReference type="ChEBI" id="CHEBI:15378"/>
        <dbReference type="ChEBI" id="CHEBI:57476"/>
        <dbReference type="ChEBI" id="CHEBI:57783"/>
        <dbReference type="ChEBI" id="CHEBI:58349"/>
        <dbReference type="ChEBI" id="CHEBI:537519"/>
        <dbReference type="EC" id="1.1.1.3"/>
    </reaction>
    <physiologicalReaction direction="right-to-left" evidence="13">
        <dbReference type="Rhea" id="RHEA:15763"/>
    </physiologicalReaction>
</comment>
<dbReference type="KEGG" id="byl:A4V09_10225"/>
<dbReference type="Gene3D" id="3.30.70.260">
    <property type="match status" value="1"/>
</dbReference>
<organism evidence="19 20">
    <name type="scientific">Blautia pseudococcoides</name>
    <dbReference type="NCBI Taxonomy" id="1796616"/>
    <lineage>
        <taxon>Bacteria</taxon>
        <taxon>Bacillati</taxon>
        <taxon>Bacillota</taxon>
        <taxon>Clostridia</taxon>
        <taxon>Lachnospirales</taxon>
        <taxon>Lachnospiraceae</taxon>
        <taxon>Blautia</taxon>
    </lineage>
</organism>
<evidence type="ECO:0000256" key="1">
    <source>
        <dbReference type="ARBA" id="ARBA00001920"/>
    </source>
</evidence>
<dbReference type="Gene3D" id="3.40.50.720">
    <property type="entry name" value="NAD(P)-binding Rossmann-like Domain"/>
    <property type="match status" value="1"/>
</dbReference>
<dbReference type="UniPathway" id="UPA00050">
    <property type="reaction ID" value="UER00063"/>
</dbReference>
<evidence type="ECO:0000256" key="4">
    <source>
        <dbReference type="ARBA" id="ARBA00006753"/>
    </source>
</evidence>
<sequence>MSEKVIKAALLGLGTVGNGVYKVLKIQKEEMEKKIGAVVRVEKILVRNIKKAAAKVEDPSVLTNDWKAVLEDPSIEIIIEVMGGFEPARTYILEALRAGKHVVTANKDLVASNGGELLDCAAEHQCDFLFEAAVAGGIPIIRPLKQCLAGNHIQEVIGIVNGTTNFILTKMTQEGMEFSEALALATELGYAEADPTADIRGYDAGRKMAIMASIAFNSRVTFDDVTTEGITHISAKDIRYAKELGCLIKLLGLARYTETGIEVRVQPMLISESHPLAAVNDSFNAVFVRGDAVGDTMFYGRGAGEMPTASAIVGDVFDIVRNIRFGCTGRISCTCYKELPVKKADDMESRFFLRLQVDDRPGVLASIASVLGNNDVSIAQMIQKNKDGDLAEIVVVTSKVREGNFNDAMMIIEGMSVVHKVSALIRVYGD</sequence>
<dbReference type="Gene3D" id="3.30.360.10">
    <property type="entry name" value="Dihydrodipicolinate Reductase, domain 2"/>
    <property type="match status" value="1"/>
</dbReference>
<keyword evidence="12 16" id="KW-0486">Methionine biosynthesis</keyword>
<dbReference type="GO" id="GO:0050661">
    <property type="term" value="F:NADP binding"/>
    <property type="evidence" value="ECO:0007669"/>
    <property type="project" value="InterPro"/>
</dbReference>
<accession>A0A1C7I920</accession>
<name>A0A1C7I920_9FIRM</name>
<proteinExistence type="inferred from homology"/>
<feature type="active site" description="Proton donor" evidence="14">
    <location>
        <position position="207"/>
    </location>
</feature>
<dbReference type="InterPro" id="IPR002912">
    <property type="entry name" value="ACT_dom"/>
</dbReference>
<feature type="binding site" evidence="15">
    <location>
        <position position="107"/>
    </location>
    <ligand>
        <name>NADPH</name>
        <dbReference type="ChEBI" id="CHEBI:57783"/>
    </ligand>
</feature>
<dbReference type="Pfam" id="PF00742">
    <property type="entry name" value="Homoserine_dh"/>
    <property type="match status" value="1"/>
</dbReference>
<evidence type="ECO:0000256" key="9">
    <source>
        <dbReference type="ARBA" id="ARBA00022857"/>
    </source>
</evidence>
<evidence type="ECO:0000256" key="14">
    <source>
        <dbReference type="PIRSR" id="PIRSR000098-1"/>
    </source>
</evidence>
<dbReference type="InterPro" id="IPR016204">
    <property type="entry name" value="HDH"/>
</dbReference>
<dbReference type="InterPro" id="IPR001342">
    <property type="entry name" value="HDH_cat"/>
</dbReference>
<dbReference type="InterPro" id="IPR036291">
    <property type="entry name" value="NAD(P)-bd_dom_sf"/>
</dbReference>
<dbReference type="FunFam" id="3.30.360.10:FF:000005">
    <property type="entry name" value="Homoserine dehydrogenase"/>
    <property type="match status" value="1"/>
</dbReference>
<dbReference type="GO" id="GO:0009086">
    <property type="term" value="P:methionine biosynthetic process"/>
    <property type="evidence" value="ECO:0007669"/>
    <property type="project" value="UniProtKB-KW"/>
</dbReference>
<dbReference type="UniPathway" id="UPA00051">
    <property type="reaction ID" value="UER00465"/>
</dbReference>
<dbReference type="STRING" id="1796616.A4V09_10225"/>
<dbReference type="RefSeq" id="WP_065542287.1">
    <property type="nucleotide sequence ID" value="NZ_CP015405.2"/>
</dbReference>
<evidence type="ECO:0000256" key="5">
    <source>
        <dbReference type="ARBA" id="ARBA00013213"/>
    </source>
</evidence>
<dbReference type="OrthoDB" id="9808167at2"/>
<dbReference type="InterPro" id="IPR045865">
    <property type="entry name" value="ACT-like_dom_sf"/>
</dbReference>
<evidence type="ECO:0000256" key="3">
    <source>
        <dbReference type="ARBA" id="ARBA00005062"/>
    </source>
</evidence>
<evidence type="ECO:0000256" key="11">
    <source>
        <dbReference type="ARBA" id="ARBA00023053"/>
    </source>
</evidence>
<dbReference type="GO" id="GO:0004412">
    <property type="term" value="F:homoserine dehydrogenase activity"/>
    <property type="evidence" value="ECO:0007669"/>
    <property type="project" value="UniProtKB-EC"/>
</dbReference>
<gene>
    <name evidence="19" type="ORF">A4V09_10225</name>
</gene>
<dbReference type="InterPro" id="IPR019811">
    <property type="entry name" value="HDH_CS"/>
</dbReference>
<evidence type="ECO:0000256" key="8">
    <source>
        <dbReference type="ARBA" id="ARBA00022697"/>
    </source>
</evidence>
<dbReference type="PROSITE" id="PS01042">
    <property type="entry name" value="HOMOSER_DHGENASE"/>
    <property type="match status" value="1"/>
</dbReference>
<keyword evidence="11" id="KW-0915">Sodium</keyword>
<dbReference type="InterPro" id="IPR005106">
    <property type="entry name" value="Asp/hSer_DH_NAD-bd"/>
</dbReference>
<keyword evidence="7 16" id="KW-0028">Amino-acid biosynthesis</keyword>
<evidence type="ECO:0000256" key="6">
    <source>
        <dbReference type="ARBA" id="ARBA00013376"/>
    </source>
</evidence>
<dbReference type="GO" id="GO:0009088">
    <property type="term" value="P:threonine biosynthetic process"/>
    <property type="evidence" value="ECO:0007669"/>
    <property type="project" value="UniProtKB-UniPathway"/>
</dbReference>
<comment type="pathway">
    <text evidence="3 16">Amino-acid biosynthesis; L-methionine biosynthesis via de novo pathway; L-homoserine from L-aspartate: step 3/3.</text>
</comment>
<dbReference type="NCBIfam" id="NF004976">
    <property type="entry name" value="PRK06349.1"/>
    <property type="match status" value="1"/>
</dbReference>
<dbReference type="PANTHER" id="PTHR43331:SF1">
    <property type="entry name" value="HOMOSERINE DEHYDROGENASE"/>
    <property type="match status" value="1"/>
</dbReference>
<keyword evidence="9 15" id="KW-0521">NADP</keyword>
<keyword evidence="8 16" id="KW-0791">Threonine biosynthesis</keyword>
<evidence type="ECO:0000256" key="7">
    <source>
        <dbReference type="ARBA" id="ARBA00022605"/>
    </source>
</evidence>
<dbReference type="PIRSF" id="PIRSF000098">
    <property type="entry name" value="Homoser_dehydrog"/>
    <property type="match status" value="1"/>
</dbReference>
<evidence type="ECO:0000256" key="12">
    <source>
        <dbReference type="ARBA" id="ARBA00023167"/>
    </source>
</evidence>
<evidence type="ECO:0000313" key="19">
    <source>
        <dbReference type="EMBL" id="ANU76111.1"/>
    </source>
</evidence>
<reference evidence="19" key="1">
    <citation type="submission" date="2017-04" db="EMBL/GenBank/DDBJ databases">
        <title>Complete Genome Sequences of Twelve Strains of a Stable Defined Moderately Diverse Mouse Microbiota 2 (sDMDMm2).</title>
        <authorList>
            <person name="Uchimura Y."/>
            <person name="Wyss M."/>
            <person name="Brugiroux S."/>
            <person name="Limenitakis J.P."/>
            <person name="Stecher B."/>
            <person name="McCoy K.D."/>
            <person name="Macpherson A.J."/>
        </authorList>
    </citation>
    <scope>NUCLEOTIDE SEQUENCE</scope>
    <source>
        <strain evidence="19">YL58</strain>
    </source>
</reference>
<protein>
    <recommendedName>
        <fullName evidence="6 16">Homoserine dehydrogenase</fullName>
        <ecNumber evidence="5 16">1.1.1.3</ecNumber>
    </recommendedName>
</protein>
<dbReference type="PANTHER" id="PTHR43331">
    <property type="entry name" value="HOMOSERINE DEHYDROGENASE"/>
    <property type="match status" value="1"/>
</dbReference>
<evidence type="ECO:0000256" key="13">
    <source>
        <dbReference type="ARBA" id="ARBA00048841"/>
    </source>
</evidence>
<evidence type="ECO:0000259" key="18">
    <source>
        <dbReference type="PROSITE" id="PS51671"/>
    </source>
</evidence>
<dbReference type="Pfam" id="PF03447">
    <property type="entry name" value="NAD_binding_3"/>
    <property type="match status" value="1"/>
</dbReference>
<dbReference type="SUPFAM" id="SSF51735">
    <property type="entry name" value="NAD(P)-binding Rossmann-fold domains"/>
    <property type="match status" value="1"/>
</dbReference>
<feature type="binding site" evidence="15">
    <location>
        <position position="192"/>
    </location>
    <ligand>
        <name>L-homoserine</name>
        <dbReference type="ChEBI" id="CHEBI:57476"/>
    </ligand>
</feature>
<comment type="cofactor">
    <cofactor evidence="1">
        <name>a metal cation</name>
        <dbReference type="ChEBI" id="CHEBI:25213"/>
    </cofactor>
</comment>
<dbReference type="CDD" id="cd04881">
    <property type="entry name" value="ACT_HSDH-Hom"/>
    <property type="match status" value="1"/>
</dbReference>
<evidence type="ECO:0000256" key="17">
    <source>
        <dbReference type="RuleBase" id="RU004171"/>
    </source>
</evidence>
<dbReference type="PROSITE" id="PS51671">
    <property type="entry name" value="ACT"/>
    <property type="match status" value="1"/>
</dbReference>
<comment type="similarity">
    <text evidence="4 17">Belongs to the homoserine dehydrogenase family.</text>
</comment>
<evidence type="ECO:0000256" key="16">
    <source>
        <dbReference type="RuleBase" id="RU000579"/>
    </source>
</evidence>
<comment type="pathway">
    <text evidence="2 16">Amino-acid biosynthesis; L-threonine biosynthesis; L-threonine from L-aspartate: step 3/5.</text>
</comment>
<dbReference type="AlphaFoldDB" id="A0A1C7I920"/>
<dbReference type="EMBL" id="CP015405">
    <property type="protein sequence ID" value="ANU76111.1"/>
    <property type="molecule type" value="Genomic_DNA"/>
</dbReference>
<dbReference type="SUPFAM" id="SSF55021">
    <property type="entry name" value="ACT-like"/>
    <property type="match status" value="1"/>
</dbReference>
<keyword evidence="20" id="KW-1185">Reference proteome</keyword>